<dbReference type="PANTHER" id="PTHR36966:SF1">
    <property type="entry name" value="REP-ASSOCIATED TYROSINE TRANSPOSASE"/>
    <property type="match status" value="1"/>
</dbReference>
<dbReference type="Pfam" id="PF01797">
    <property type="entry name" value="Y1_Tnp"/>
    <property type="match status" value="1"/>
</dbReference>
<keyword evidence="5" id="KW-1185">Reference proteome</keyword>
<proteinExistence type="predicted"/>
<gene>
    <name evidence="2" type="ORF">GMPD_08960</name>
    <name evidence="3" type="ORF">M1B72_18725</name>
</gene>
<sequence>MRSRYKASDGSSTHFVTSTIVEWIPLFTSARYCGIVTDSLCFCRERKGLQLHAYVIMDNHVHLVVTAPDVTVFMRDFKSFTGKKIIELLDAEKKNWLLGRLEFFKKEYKTESQHQVWQEGFHPQVISFEEMYRQKLDYVHSNPVRRGLVSSPEHWVYSSASNYFQGAGIIDVDQIS</sequence>
<dbReference type="Gene3D" id="3.30.70.1290">
    <property type="entry name" value="Transposase IS200-like"/>
    <property type="match status" value="1"/>
</dbReference>
<dbReference type="GO" id="GO:0006313">
    <property type="term" value="P:DNA transposition"/>
    <property type="evidence" value="ECO:0007669"/>
    <property type="project" value="InterPro"/>
</dbReference>
<dbReference type="GO" id="GO:0043565">
    <property type="term" value="F:sequence-specific DNA binding"/>
    <property type="evidence" value="ECO:0007669"/>
    <property type="project" value="TreeGrafter"/>
</dbReference>
<evidence type="ECO:0000313" key="3">
    <source>
        <dbReference type="EMBL" id="UPU35454.1"/>
    </source>
</evidence>
<dbReference type="EMBL" id="CP096574">
    <property type="protein sequence ID" value="UPU35454.1"/>
    <property type="molecule type" value="Genomic_DNA"/>
</dbReference>
<dbReference type="AlphaFoldDB" id="A0A6V8MTA7"/>
<dbReference type="InterPro" id="IPR002686">
    <property type="entry name" value="Transposase_17"/>
</dbReference>
<dbReference type="InterPro" id="IPR036515">
    <property type="entry name" value="Transposase_17_sf"/>
</dbReference>
<organism evidence="2 4">
    <name type="scientific">Geomonas paludis</name>
    <dbReference type="NCBI Taxonomy" id="2740185"/>
    <lineage>
        <taxon>Bacteria</taxon>
        <taxon>Pseudomonadati</taxon>
        <taxon>Thermodesulfobacteriota</taxon>
        <taxon>Desulfuromonadia</taxon>
        <taxon>Geobacterales</taxon>
        <taxon>Geobacteraceae</taxon>
        <taxon>Geomonas</taxon>
    </lineage>
</organism>
<protein>
    <submittedName>
        <fullName evidence="3">Transposase</fullName>
    </submittedName>
</protein>
<evidence type="ECO:0000313" key="5">
    <source>
        <dbReference type="Proteomes" id="UP000831485"/>
    </source>
</evidence>
<dbReference type="SUPFAM" id="SSF143422">
    <property type="entry name" value="Transposase IS200-like"/>
    <property type="match status" value="1"/>
</dbReference>
<evidence type="ECO:0000259" key="1">
    <source>
        <dbReference type="SMART" id="SM01321"/>
    </source>
</evidence>
<dbReference type="Proteomes" id="UP000568888">
    <property type="component" value="Unassembled WGS sequence"/>
</dbReference>
<name>A0A6V8MTA7_9BACT</name>
<evidence type="ECO:0000313" key="2">
    <source>
        <dbReference type="EMBL" id="GFO62977.1"/>
    </source>
</evidence>
<dbReference type="InterPro" id="IPR052715">
    <property type="entry name" value="RAYT_transposase"/>
</dbReference>
<reference evidence="2" key="2">
    <citation type="journal article" date="2021" name="Int. J. Syst. Evol. Microbiol.">
        <title>Geomonas silvestris sp. nov., Geomonas paludis sp. nov. and Geomonas limicola sp. nov., isolated from terrestrial environments, and emended description of the genus Geomonas.</title>
        <authorList>
            <person name="Itoh H."/>
            <person name="Xu Z."/>
            <person name="Masuda Y."/>
            <person name="Ushijima N."/>
            <person name="Hayakawa C."/>
            <person name="Shiratori Y."/>
            <person name="Senoo K."/>
        </authorList>
    </citation>
    <scope>NUCLEOTIDE SEQUENCE</scope>
    <source>
        <strain evidence="2">Red736</strain>
    </source>
</reference>
<dbReference type="GO" id="GO:0004803">
    <property type="term" value="F:transposase activity"/>
    <property type="evidence" value="ECO:0007669"/>
    <property type="project" value="InterPro"/>
</dbReference>
<dbReference type="Proteomes" id="UP000831485">
    <property type="component" value="Chromosome"/>
</dbReference>
<feature type="domain" description="Transposase IS200-like" evidence="1">
    <location>
        <begin position="9"/>
        <end position="142"/>
    </location>
</feature>
<dbReference type="PANTHER" id="PTHR36966">
    <property type="entry name" value="REP-ASSOCIATED TYROSINE TRANSPOSASE"/>
    <property type="match status" value="1"/>
</dbReference>
<reference evidence="4" key="1">
    <citation type="submission" date="2020-06" db="EMBL/GenBank/DDBJ databases">
        <title>Draft genomic sequecing of Geomonas sp. Red736.</title>
        <authorList>
            <person name="Itoh H."/>
            <person name="Xu Z.X."/>
            <person name="Ushijima N."/>
            <person name="Masuda Y."/>
            <person name="Shiratori Y."/>
            <person name="Senoo K."/>
        </authorList>
    </citation>
    <scope>NUCLEOTIDE SEQUENCE [LARGE SCALE GENOMIC DNA]</scope>
    <source>
        <strain evidence="4">Red736</strain>
    </source>
</reference>
<dbReference type="EMBL" id="BLXY01000001">
    <property type="protein sequence ID" value="GFO62977.1"/>
    <property type="molecule type" value="Genomic_DNA"/>
</dbReference>
<accession>A0A6V8MTA7</accession>
<reference evidence="3" key="3">
    <citation type="submission" date="2022-04" db="EMBL/GenBank/DDBJ databases">
        <authorList>
            <person name="Liu G."/>
        </authorList>
    </citation>
    <scope>NUCLEOTIDE SEQUENCE</scope>
    <source>
        <strain evidence="3">RG22</strain>
    </source>
</reference>
<dbReference type="NCBIfam" id="NF047646">
    <property type="entry name" value="REP_Tyr_transpos"/>
    <property type="match status" value="1"/>
</dbReference>
<evidence type="ECO:0000313" key="4">
    <source>
        <dbReference type="Proteomes" id="UP000568888"/>
    </source>
</evidence>
<dbReference type="RefSeq" id="WP_183345510.1">
    <property type="nucleotide sequence ID" value="NZ_BLXY01000001.1"/>
</dbReference>
<dbReference type="SMART" id="SM01321">
    <property type="entry name" value="Y1_Tnp"/>
    <property type="match status" value="1"/>
</dbReference>